<keyword evidence="2" id="KW-1185">Reference proteome</keyword>
<dbReference type="Gene3D" id="3.40.50.300">
    <property type="entry name" value="P-loop containing nucleotide triphosphate hydrolases"/>
    <property type="match status" value="1"/>
</dbReference>
<evidence type="ECO:0000313" key="2">
    <source>
        <dbReference type="Proteomes" id="UP000240987"/>
    </source>
</evidence>
<accession>A0A2T3JCN6</accession>
<dbReference type="Proteomes" id="UP000240987">
    <property type="component" value="Unassembled WGS sequence"/>
</dbReference>
<dbReference type="SUPFAM" id="SSF52540">
    <property type="entry name" value="P-loop containing nucleoside triphosphate hydrolases"/>
    <property type="match status" value="1"/>
</dbReference>
<evidence type="ECO:0008006" key="3">
    <source>
        <dbReference type="Google" id="ProtNLM"/>
    </source>
</evidence>
<protein>
    <recommendedName>
        <fullName evidence="3">RecF/RecN/SMC N-terminal domain-containing protein</fullName>
    </recommendedName>
</protein>
<reference evidence="1 2" key="1">
    <citation type="submission" date="2018-01" db="EMBL/GenBank/DDBJ databases">
        <title>Whole genome sequencing of Histamine producing bacteria.</title>
        <authorList>
            <person name="Butler K."/>
        </authorList>
    </citation>
    <scope>NUCLEOTIDE SEQUENCE [LARGE SCALE GENOMIC DNA]</scope>
    <source>
        <strain evidence="1 2">JCM 12947</strain>
    </source>
</reference>
<evidence type="ECO:0000313" key="1">
    <source>
        <dbReference type="EMBL" id="PSU46617.1"/>
    </source>
</evidence>
<dbReference type="OrthoDB" id="7029750at2"/>
<comment type="caution">
    <text evidence="1">The sequence shown here is derived from an EMBL/GenBank/DDBJ whole genome shotgun (WGS) entry which is preliminary data.</text>
</comment>
<organism evidence="1 2">
    <name type="scientific">Photobacterium frigidiphilum</name>
    <dbReference type="NCBI Taxonomy" id="264736"/>
    <lineage>
        <taxon>Bacteria</taxon>
        <taxon>Pseudomonadati</taxon>
        <taxon>Pseudomonadota</taxon>
        <taxon>Gammaproteobacteria</taxon>
        <taxon>Vibrionales</taxon>
        <taxon>Vibrionaceae</taxon>
        <taxon>Photobacterium</taxon>
    </lineage>
</organism>
<gene>
    <name evidence="1" type="ORF">C9J12_18070</name>
</gene>
<name>A0A2T3JCN6_9GAMM</name>
<proteinExistence type="predicted"/>
<dbReference type="RefSeq" id="WP_107243980.1">
    <property type="nucleotide sequence ID" value="NZ_PYMJ01000020.1"/>
</dbReference>
<dbReference type="AlphaFoldDB" id="A0A2T3JCN6"/>
<sequence length="172" mass="19677">MKKKLSDIKSQLNTVEKEHTEKTIGDIEVLFHIYSGRIIQNYQRGLGLFIDSGDGNKIRFYTAEPSGHDALLSMSSGQISALSLSFFLSLNMVYTKMPYILIDDPVQCMDDINIASLSDLLRSEFSERQILLSTHDSKISNYIRYKFKRAGLTQKPLNIQSHYYAKEPVMEK</sequence>
<dbReference type="InterPro" id="IPR027417">
    <property type="entry name" value="P-loop_NTPase"/>
</dbReference>
<dbReference type="EMBL" id="PYMJ01000020">
    <property type="protein sequence ID" value="PSU46617.1"/>
    <property type="molecule type" value="Genomic_DNA"/>
</dbReference>